<dbReference type="Proteomes" id="UP000559027">
    <property type="component" value="Unassembled WGS sequence"/>
</dbReference>
<feature type="transmembrane region" description="Helical" evidence="7">
    <location>
        <begin position="46"/>
        <end position="67"/>
    </location>
</feature>
<sequence>MMTSESYGAISGAQVLSPAEQSDVLPAPPVDKDNERLHRGLSARQVQMIAVAGTIGTGLFLGTGSSLATGGPASMLICYTIIGFIVYITLLLLGEMATQYPIAGSFGTYCTRFFSPSYGFALAWNYWFNDAVSVAGHLVAAQLVMAYWTNWHPWTIGLIFWFFLVGVNAVHVKVYGELEYWLASLKVIAIIMFIILGILVNVGINSEHRFIGGEYWRISGAPFVGGFGGFARVFVTASFAYGGTESLGITAGEMKNPSKNMPRVIKFVFWRDAVTSPFTIVFQQVGTGLSATKQAPRLFSWTTTSGIPLPSLLATSSISILCFGSSYIGNGALWSWLQNLVGVSDQIAWFSIGLASWRFRKAWVIQGRSLDDMKFRVAWTWPWGPAFVPIDFVSYYIKIPVMIVMCIFWMLIQRPGLQASTETSQIKRLWYNDLVDISTVDLQWLKKLSQCFRILDIFANTRADIWPIILKIFTQVS</sequence>
<dbReference type="OrthoDB" id="3900342at2759"/>
<accession>A0A8H5CMU8</accession>
<evidence type="ECO:0000256" key="2">
    <source>
        <dbReference type="ARBA" id="ARBA00022448"/>
    </source>
</evidence>
<evidence type="ECO:0000256" key="4">
    <source>
        <dbReference type="ARBA" id="ARBA00022970"/>
    </source>
</evidence>
<feature type="transmembrane region" description="Helical" evidence="7">
    <location>
        <begin position="307"/>
        <end position="328"/>
    </location>
</feature>
<feature type="transmembrane region" description="Helical" evidence="7">
    <location>
        <begin position="73"/>
        <end position="94"/>
    </location>
</feature>
<feature type="transmembrane region" description="Helical" evidence="7">
    <location>
        <begin position="180"/>
        <end position="200"/>
    </location>
</feature>
<name>A0A8H5CMU8_9AGAR</name>
<keyword evidence="4" id="KW-0029">Amino-acid transport</keyword>
<comment type="subcellular location">
    <subcellularLocation>
        <location evidence="1">Membrane</location>
        <topology evidence="1">Multi-pass membrane protein</topology>
    </subcellularLocation>
</comment>
<dbReference type="GO" id="GO:0015171">
    <property type="term" value="F:amino acid transmembrane transporter activity"/>
    <property type="evidence" value="ECO:0007669"/>
    <property type="project" value="TreeGrafter"/>
</dbReference>
<protein>
    <recommendedName>
        <fullName evidence="8">Amino acid permease/ SLC12A domain-containing protein</fullName>
    </recommendedName>
</protein>
<feature type="transmembrane region" description="Helical" evidence="7">
    <location>
        <begin position="156"/>
        <end position="174"/>
    </location>
</feature>
<proteinExistence type="predicted"/>
<feature type="transmembrane region" description="Helical" evidence="7">
    <location>
        <begin position="106"/>
        <end position="125"/>
    </location>
</feature>
<evidence type="ECO:0000259" key="8">
    <source>
        <dbReference type="Pfam" id="PF00324"/>
    </source>
</evidence>
<evidence type="ECO:0000256" key="7">
    <source>
        <dbReference type="SAM" id="Phobius"/>
    </source>
</evidence>
<evidence type="ECO:0000256" key="5">
    <source>
        <dbReference type="ARBA" id="ARBA00022989"/>
    </source>
</evidence>
<feature type="transmembrane region" description="Helical" evidence="7">
    <location>
        <begin position="393"/>
        <end position="412"/>
    </location>
</feature>
<feature type="domain" description="Amino acid permease/ SLC12A" evidence="8">
    <location>
        <begin position="46"/>
        <end position="273"/>
    </location>
</feature>
<evidence type="ECO:0000313" key="10">
    <source>
        <dbReference type="Proteomes" id="UP000559027"/>
    </source>
</evidence>
<dbReference type="GO" id="GO:0016020">
    <property type="term" value="C:membrane"/>
    <property type="evidence" value="ECO:0007669"/>
    <property type="project" value="UniProtKB-SubCell"/>
</dbReference>
<dbReference type="Gene3D" id="1.20.1740.10">
    <property type="entry name" value="Amino acid/polyamine transporter I"/>
    <property type="match status" value="1"/>
</dbReference>
<evidence type="ECO:0000256" key="1">
    <source>
        <dbReference type="ARBA" id="ARBA00004141"/>
    </source>
</evidence>
<organism evidence="9 10">
    <name type="scientific">Leucocoprinus leucothites</name>
    <dbReference type="NCBI Taxonomy" id="201217"/>
    <lineage>
        <taxon>Eukaryota</taxon>
        <taxon>Fungi</taxon>
        <taxon>Dikarya</taxon>
        <taxon>Basidiomycota</taxon>
        <taxon>Agaricomycotina</taxon>
        <taxon>Agaricomycetes</taxon>
        <taxon>Agaricomycetidae</taxon>
        <taxon>Agaricales</taxon>
        <taxon>Agaricineae</taxon>
        <taxon>Agaricaceae</taxon>
        <taxon>Leucocoprinus</taxon>
    </lineage>
</organism>
<feature type="domain" description="Amino acid permease/ SLC12A" evidence="8">
    <location>
        <begin position="284"/>
        <end position="395"/>
    </location>
</feature>
<comment type="caution">
    <text evidence="9">The sequence shown here is derived from an EMBL/GenBank/DDBJ whole genome shotgun (WGS) entry which is preliminary data.</text>
</comment>
<dbReference type="PANTHER" id="PTHR43341:SF3">
    <property type="entry name" value="AMINO-ACID PERMEASE PB1C11.02-RELATED"/>
    <property type="match status" value="1"/>
</dbReference>
<dbReference type="PIRSF" id="PIRSF006060">
    <property type="entry name" value="AA_transporter"/>
    <property type="match status" value="1"/>
</dbReference>
<keyword evidence="5 7" id="KW-1133">Transmembrane helix</keyword>
<dbReference type="InterPro" id="IPR004840">
    <property type="entry name" value="Amino_acid_permease_CS"/>
</dbReference>
<keyword evidence="2" id="KW-0813">Transport</keyword>
<gene>
    <name evidence="9" type="ORF">D9756_011404</name>
</gene>
<dbReference type="PANTHER" id="PTHR43341">
    <property type="entry name" value="AMINO ACID PERMEASE"/>
    <property type="match status" value="1"/>
</dbReference>
<dbReference type="InterPro" id="IPR004841">
    <property type="entry name" value="AA-permease/SLC12A_dom"/>
</dbReference>
<dbReference type="EMBL" id="JAACJO010000072">
    <property type="protein sequence ID" value="KAF5344169.1"/>
    <property type="molecule type" value="Genomic_DNA"/>
</dbReference>
<evidence type="ECO:0000313" key="9">
    <source>
        <dbReference type="EMBL" id="KAF5344169.1"/>
    </source>
</evidence>
<keyword evidence="6 7" id="KW-0472">Membrane</keyword>
<evidence type="ECO:0000256" key="3">
    <source>
        <dbReference type="ARBA" id="ARBA00022692"/>
    </source>
</evidence>
<dbReference type="InterPro" id="IPR050524">
    <property type="entry name" value="APC_YAT"/>
</dbReference>
<keyword evidence="3 7" id="KW-0812">Transmembrane</keyword>
<dbReference type="PROSITE" id="PS00218">
    <property type="entry name" value="AMINO_ACID_PERMEASE_1"/>
    <property type="match status" value="1"/>
</dbReference>
<keyword evidence="10" id="KW-1185">Reference proteome</keyword>
<reference evidence="9 10" key="1">
    <citation type="journal article" date="2020" name="ISME J.">
        <title>Uncovering the hidden diversity of litter-decomposition mechanisms in mushroom-forming fungi.</title>
        <authorList>
            <person name="Floudas D."/>
            <person name="Bentzer J."/>
            <person name="Ahren D."/>
            <person name="Johansson T."/>
            <person name="Persson P."/>
            <person name="Tunlid A."/>
        </authorList>
    </citation>
    <scope>NUCLEOTIDE SEQUENCE [LARGE SCALE GENOMIC DNA]</scope>
    <source>
        <strain evidence="9 10">CBS 146.42</strain>
    </source>
</reference>
<dbReference type="AlphaFoldDB" id="A0A8H5CMU8"/>
<dbReference type="Pfam" id="PF00324">
    <property type="entry name" value="AA_permease"/>
    <property type="match status" value="2"/>
</dbReference>
<evidence type="ECO:0000256" key="6">
    <source>
        <dbReference type="ARBA" id="ARBA00023136"/>
    </source>
</evidence>